<dbReference type="AlphaFoldDB" id="A0A4Y7SMM7"/>
<protein>
    <submittedName>
        <fullName evidence="1">Uncharacterized protein</fullName>
    </submittedName>
</protein>
<name>A0A4Y7SMM7_COPMI</name>
<gene>
    <name evidence="1" type="ORF">FA13DRAFT_1459892</name>
</gene>
<dbReference type="EMBL" id="QPFP01000082">
    <property type="protein sequence ID" value="TEB23095.1"/>
    <property type="molecule type" value="Genomic_DNA"/>
</dbReference>
<keyword evidence="2" id="KW-1185">Reference proteome</keyword>
<organism evidence="1 2">
    <name type="scientific">Coprinellus micaceus</name>
    <name type="common">Glistening ink-cap mushroom</name>
    <name type="synonym">Coprinus micaceus</name>
    <dbReference type="NCBI Taxonomy" id="71717"/>
    <lineage>
        <taxon>Eukaryota</taxon>
        <taxon>Fungi</taxon>
        <taxon>Dikarya</taxon>
        <taxon>Basidiomycota</taxon>
        <taxon>Agaricomycotina</taxon>
        <taxon>Agaricomycetes</taxon>
        <taxon>Agaricomycetidae</taxon>
        <taxon>Agaricales</taxon>
        <taxon>Agaricineae</taxon>
        <taxon>Psathyrellaceae</taxon>
        <taxon>Coprinellus</taxon>
    </lineage>
</organism>
<sequence>MTSKCRRSLALLAGPPAVLFSSAMSNDHKSYNLITCATVQCSTTYVCRLHQHHHRATIPPCALSCHHSFLTCLIGFRLRRCTACARPSRSLFLFPSFQNEQ</sequence>
<dbReference type="Proteomes" id="UP000298030">
    <property type="component" value="Unassembled WGS sequence"/>
</dbReference>
<accession>A0A4Y7SMM7</accession>
<comment type="caution">
    <text evidence="1">The sequence shown here is derived from an EMBL/GenBank/DDBJ whole genome shotgun (WGS) entry which is preliminary data.</text>
</comment>
<reference evidence="1 2" key="1">
    <citation type="journal article" date="2019" name="Nat. Ecol. Evol.">
        <title>Megaphylogeny resolves global patterns of mushroom evolution.</title>
        <authorList>
            <person name="Varga T."/>
            <person name="Krizsan K."/>
            <person name="Foldi C."/>
            <person name="Dima B."/>
            <person name="Sanchez-Garcia M."/>
            <person name="Sanchez-Ramirez S."/>
            <person name="Szollosi G.J."/>
            <person name="Szarkandi J.G."/>
            <person name="Papp V."/>
            <person name="Albert L."/>
            <person name="Andreopoulos W."/>
            <person name="Angelini C."/>
            <person name="Antonin V."/>
            <person name="Barry K.W."/>
            <person name="Bougher N.L."/>
            <person name="Buchanan P."/>
            <person name="Buyck B."/>
            <person name="Bense V."/>
            <person name="Catcheside P."/>
            <person name="Chovatia M."/>
            <person name="Cooper J."/>
            <person name="Damon W."/>
            <person name="Desjardin D."/>
            <person name="Finy P."/>
            <person name="Geml J."/>
            <person name="Haridas S."/>
            <person name="Hughes K."/>
            <person name="Justo A."/>
            <person name="Karasinski D."/>
            <person name="Kautmanova I."/>
            <person name="Kiss B."/>
            <person name="Kocsube S."/>
            <person name="Kotiranta H."/>
            <person name="LaButti K.M."/>
            <person name="Lechner B.E."/>
            <person name="Liimatainen K."/>
            <person name="Lipzen A."/>
            <person name="Lukacs Z."/>
            <person name="Mihaltcheva S."/>
            <person name="Morgado L.N."/>
            <person name="Niskanen T."/>
            <person name="Noordeloos M.E."/>
            <person name="Ohm R.A."/>
            <person name="Ortiz-Santana B."/>
            <person name="Ovrebo C."/>
            <person name="Racz N."/>
            <person name="Riley R."/>
            <person name="Savchenko A."/>
            <person name="Shiryaev A."/>
            <person name="Soop K."/>
            <person name="Spirin V."/>
            <person name="Szebenyi C."/>
            <person name="Tomsovsky M."/>
            <person name="Tulloss R.E."/>
            <person name="Uehling J."/>
            <person name="Grigoriev I.V."/>
            <person name="Vagvolgyi C."/>
            <person name="Papp T."/>
            <person name="Martin F.M."/>
            <person name="Miettinen O."/>
            <person name="Hibbett D.S."/>
            <person name="Nagy L.G."/>
        </authorList>
    </citation>
    <scope>NUCLEOTIDE SEQUENCE [LARGE SCALE GENOMIC DNA]</scope>
    <source>
        <strain evidence="1 2">FP101781</strain>
    </source>
</reference>
<evidence type="ECO:0000313" key="1">
    <source>
        <dbReference type="EMBL" id="TEB23095.1"/>
    </source>
</evidence>
<evidence type="ECO:0000313" key="2">
    <source>
        <dbReference type="Proteomes" id="UP000298030"/>
    </source>
</evidence>
<proteinExistence type="predicted"/>